<organism evidence="2 3">
    <name type="scientific">Wenzhouxiangella limi</name>
    <dbReference type="NCBI Taxonomy" id="2707351"/>
    <lineage>
        <taxon>Bacteria</taxon>
        <taxon>Pseudomonadati</taxon>
        <taxon>Pseudomonadota</taxon>
        <taxon>Gammaproteobacteria</taxon>
        <taxon>Chromatiales</taxon>
        <taxon>Wenzhouxiangellaceae</taxon>
        <taxon>Wenzhouxiangella</taxon>
    </lineage>
</organism>
<dbReference type="Gene3D" id="3.40.50.150">
    <property type="entry name" value="Vaccinia Virus protein VP39"/>
    <property type="match status" value="1"/>
</dbReference>
<sequence length="264" mass="29037">MSERLKNGLGLLRSLLIYRRPGRQRALRRFYRVFVQPGDRVFDVGAHLGDRTTAFAALGARVLALEPQPRLFAWLQRLVGRHEAVTCLPLAVGSEPGTLELATSRTNPTVASLSPQWRARVVQAQPGFAGVNWDSRLRVEVTTLDHLIAHYGEPVFCKIDVEGFEPEVLAGLSRPLAALSVEFVAGALDQALACVERLEQLGAYRYQVVEGERREFFLAEWMDAEAIRAWLEAGAGGLASGDLYARRSVNGGDGGAKNHAHRLV</sequence>
<keyword evidence="2" id="KW-0808">Transferase</keyword>
<dbReference type="InterPro" id="IPR029063">
    <property type="entry name" value="SAM-dependent_MTases_sf"/>
</dbReference>
<dbReference type="NCBIfam" id="TIGR01444">
    <property type="entry name" value="fkbM_fam"/>
    <property type="match status" value="1"/>
</dbReference>
<dbReference type="RefSeq" id="WP_164211007.1">
    <property type="nucleotide sequence ID" value="NZ_JAAGSC010000040.1"/>
</dbReference>
<dbReference type="EMBL" id="JAAGSC010000040">
    <property type="protein sequence ID" value="NDY95608.1"/>
    <property type="molecule type" value="Genomic_DNA"/>
</dbReference>
<proteinExistence type="predicted"/>
<gene>
    <name evidence="2" type="ORF">G3I74_07705</name>
</gene>
<feature type="domain" description="Methyltransferase FkbM" evidence="1">
    <location>
        <begin position="43"/>
        <end position="231"/>
    </location>
</feature>
<accession>A0A845UY27</accession>
<comment type="caution">
    <text evidence="2">The sequence shown here is derived from an EMBL/GenBank/DDBJ whole genome shotgun (WGS) entry which is preliminary data.</text>
</comment>
<keyword evidence="3" id="KW-1185">Reference proteome</keyword>
<dbReference type="InterPro" id="IPR006342">
    <property type="entry name" value="FkbM_mtfrase"/>
</dbReference>
<reference evidence="2 3" key="1">
    <citation type="submission" date="2020-02" db="EMBL/GenBank/DDBJ databases">
        <authorList>
            <person name="Zhang X.-Y."/>
        </authorList>
    </citation>
    <scope>NUCLEOTIDE SEQUENCE [LARGE SCALE GENOMIC DNA]</scope>
    <source>
        <strain evidence="2 3">C33</strain>
    </source>
</reference>
<dbReference type="GO" id="GO:0008168">
    <property type="term" value="F:methyltransferase activity"/>
    <property type="evidence" value="ECO:0007669"/>
    <property type="project" value="UniProtKB-KW"/>
</dbReference>
<dbReference type="InterPro" id="IPR052514">
    <property type="entry name" value="SAM-dependent_MTase"/>
</dbReference>
<name>A0A845UY27_9GAMM</name>
<dbReference type="Pfam" id="PF05050">
    <property type="entry name" value="Methyltransf_21"/>
    <property type="match status" value="1"/>
</dbReference>
<evidence type="ECO:0000259" key="1">
    <source>
        <dbReference type="Pfam" id="PF05050"/>
    </source>
</evidence>
<protein>
    <submittedName>
        <fullName evidence="2">FkbM family methyltransferase</fullName>
    </submittedName>
</protein>
<dbReference type="SUPFAM" id="SSF53335">
    <property type="entry name" value="S-adenosyl-L-methionine-dependent methyltransferases"/>
    <property type="match status" value="1"/>
</dbReference>
<dbReference type="Proteomes" id="UP000484885">
    <property type="component" value="Unassembled WGS sequence"/>
</dbReference>
<dbReference type="AlphaFoldDB" id="A0A845UY27"/>
<dbReference type="PANTHER" id="PTHR34203">
    <property type="entry name" value="METHYLTRANSFERASE, FKBM FAMILY PROTEIN"/>
    <property type="match status" value="1"/>
</dbReference>
<dbReference type="GO" id="GO:0032259">
    <property type="term" value="P:methylation"/>
    <property type="evidence" value="ECO:0007669"/>
    <property type="project" value="UniProtKB-KW"/>
</dbReference>
<evidence type="ECO:0000313" key="2">
    <source>
        <dbReference type="EMBL" id="NDY95608.1"/>
    </source>
</evidence>
<evidence type="ECO:0000313" key="3">
    <source>
        <dbReference type="Proteomes" id="UP000484885"/>
    </source>
</evidence>
<keyword evidence="2" id="KW-0489">Methyltransferase</keyword>
<dbReference type="PANTHER" id="PTHR34203:SF15">
    <property type="entry name" value="SLL1173 PROTEIN"/>
    <property type="match status" value="1"/>
</dbReference>